<dbReference type="PANTHER" id="PTHR46648:SF1">
    <property type="entry name" value="ADENOSINE 5'-MONOPHOSPHORAMIDASE HNT1"/>
    <property type="match status" value="1"/>
</dbReference>
<reference evidence="5 6" key="2">
    <citation type="submission" date="2009-02" db="EMBL/GenBank/DDBJ databases">
        <title>Draft genome sequence of Blautia hydrogenotrophica DSM 10507 (Ruminococcus hydrogenotrophicus DSM 10507).</title>
        <authorList>
            <person name="Sudarsanam P."/>
            <person name="Ley R."/>
            <person name="Guruge J."/>
            <person name="Turnbaugh P.J."/>
            <person name="Mahowald M."/>
            <person name="Liep D."/>
            <person name="Gordon J."/>
        </authorList>
    </citation>
    <scope>NUCLEOTIDE SEQUENCE [LARGE SCALE GENOMIC DNA]</scope>
    <source>
        <strain evidence="6">DSM 10507 / JCM 14656 / S5a33</strain>
    </source>
</reference>
<dbReference type="EMBL" id="ACBZ01000047">
    <property type="protein sequence ID" value="EEG49999.1"/>
    <property type="molecule type" value="Genomic_DNA"/>
</dbReference>
<dbReference type="PATRIC" id="fig|476272.21.peg.2424"/>
<dbReference type="AlphaFoldDB" id="C0CJQ9"/>
<comment type="caution">
    <text evidence="5">The sequence shown here is derived from an EMBL/GenBank/DDBJ whole genome shotgun (WGS) entry which is preliminary data.</text>
</comment>
<dbReference type="GO" id="GO:0009117">
    <property type="term" value="P:nucleotide metabolic process"/>
    <property type="evidence" value="ECO:0007669"/>
    <property type="project" value="TreeGrafter"/>
</dbReference>
<dbReference type="PRINTS" id="PR00332">
    <property type="entry name" value="HISTRIAD"/>
</dbReference>
<evidence type="ECO:0000259" key="4">
    <source>
        <dbReference type="PROSITE" id="PS51084"/>
    </source>
</evidence>
<dbReference type="Gene3D" id="3.30.428.10">
    <property type="entry name" value="HIT-like"/>
    <property type="match status" value="1"/>
</dbReference>
<keyword evidence="6" id="KW-1185">Reference proteome</keyword>
<dbReference type="InterPro" id="IPR039384">
    <property type="entry name" value="HINT"/>
</dbReference>
<dbReference type="RefSeq" id="WP_005946893.1">
    <property type="nucleotide sequence ID" value="NZ_CP136423.1"/>
</dbReference>
<dbReference type="Pfam" id="PF01230">
    <property type="entry name" value="HIT"/>
    <property type="match status" value="1"/>
</dbReference>
<dbReference type="SUPFAM" id="SSF54197">
    <property type="entry name" value="HIT-like"/>
    <property type="match status" value="1"/>
</dbReference>
<dbReference type="InterPro" id="IPR011146">
    <property type="entry name" value="HIT-like"/>
</dbReference>
<evidence type="ECO:0000313" key="5">
    <source>
        <dbReference type="EMBL" id="EEG49999.1"/>
    </source>
</evidence>
<evidence type="ECO:0000313" key="6">
    <source>
        <dbReference type="Proteomes" id="UP000003100"/>
    </source>
</evidence>
<dbReference type="InterPro" id="IPR019808">
    <property type="entry name" value="Histidine_triad_CS"/>
</dbReference>
<gene>
    <name evidence="5" type="ORF">RUMHYD_01079</name>
</gene>
<dbReference type="PROSITE" id="PS51084">
    <property type="entry name" value="HIT_2"/>
    <property type="match status" value="1"/>
</dbReference>
<feature type="domain" description="HIT" evidence="4">
    <location>
        <begin position="5"/>
        <end position="112"/>
    </location>
</feature>
<evidence type="ECO:0000256" key="2">
    <source>
        <dbReference type="PIRSR" id="PIRSR601310-3"/>
    </source>
</evidence>
<dbReference type="InterPro" id="IPR001310">
    <property type="entry name" value="Histidine_triad_HIT"/>
</dbReference>
<dbReference type="PANTHER" id="PTHR46648">
    <property type="entry name" value="HIT FAMILY PROTEIN 1"/>
    <property type="match status" value="1"/>
</dbReference>
<proteinExistence type="predicted"/>
<name>C0CJQ9_BLAHS</name>
<evidence type="ECO:0000256" key="1">
    <source>
        <dbReference type="PIRSR" id="PIRSR601310-1"/>
    </source>
</evidence>
<dbReference type="PROSITE" id="PS00892">
    <property type="entry name" value="HIT_1"/>
    <property type="match status" value="1"/>
</dbReference>
<dbReference type="CDD" id="cd01277">
    <property type="entry name" value="HINT_subgroup"/>
    <property type="match status" value="1"/>
</dbReference>
<dbReference type="eggNOG" id="COG0537">
    <property type="taxonomic scope" value="Bacteria"/>
</dbReference>
<feature type="active site" description="Tele-AMP-histidine intermediate" evidence="1">
    <location>
        <position position="99"/>
    </location>
</feature>
<evidence type="ECO:0000256" key="3">
    <source>
        <dbReference type="PROSITE-ProRule" id="PRU00464"/>
    </source>
</evidence>
<dbReference type="HOGENOM" id="CLU_056776_3_3_9"/>
<dbReference type="GO" id="GO:0003824">
    <property type="term" value="F:catalytic activity"/>
    <property type="evidence" value="ECO:0007669"/>
    <property type="project" value="InterPro"/>
</dbReference>
<dbReference type="InterPro" id="IPR036265">
    <property type="entry name" value="HIT-like_sf"/>
</dbReference>
<accession>C0CJQ9</accession>
<organism evidence="5 6">
    <name type="scientific">Blautia hydrogenotrophica (strain DSM 10507 / JCM 14656 / S5a33)</name>
    <name type="common">Ruminococcus hydrogenotrophicus</name>
    <dbReference type="NCBI Taxonomy" id="476272"/>
    <lineage>
        <taxon>Bacteria</taxon>
        <taxon>Bacillati</taxon>
        <taxon>Bacillota</taxon>
        <taxon>Clostridia</taxon>
        <taxon>Lachnospirales</taxon>
        <taxon>Lachnospiraceae</taxon>
        <taxon>Blautia</taxon>
    </lineage>
</organism>
<dbReference type="Proteomes" id="UP000003100">
    <property type="component" value="Unassembled WGS sequence"/>
</dbReference>
<reference evidence="5 6" key="1">
    <citation type="submission" date="2009-01" db="EMBL/GenBank/DDBJ databases">
        <authorList>
            <person name="Fulton L."/>
            <person name="Clifton S."/>
            <person name="Fulton B."/>
            <person name="Xu J."/>
            <person name="Minx P."/>
            <person name="Pepin K.H."/>
            <person name="Johnson M."/>
            <person name="Bhonagiri V."/>
            <person name="Nash W.E."/>
            <person name="Mardis E.R."/>
            <person name="Wilson R.K."/>
        </authorList>
    </citation>
    <scope>NUCLEOTIDE SEQUENCE [LARGE SCALE GENOMIC DNA]</scope>
    <source>
        <strain evidence="6">DSM 10507 / JCM 14656 / S5a33</strain>
    </source>
</reference>
<sequence length="133" mass="14713">MSECIFCRIANGEIPSATLYEDDDFRVILDLGPASKGHALILPKSHAANIYELPDELAGKAMVLAKKMAGRMTEALECDGFNIVQNNGEVAGQTVFHFHMHLIPRYEGDQVNVTWKPGTLTDEVRDEIIGKLK</sequence>
<feature type="short sequence motif" description="Histidine triad motif" evidence="2 3">
    <location>
        <begin position="97"/>
        <end position="101"/>
    </location>
</feature>
<protein>
    <recommendedName>
        <fullName evidence="4">HIT domain-containing protein</fullName>
    </recommendedName>
</protein>
<dbReference type="GeneID" id="86820362"/>